<dbReference type="AlphaFoldDB" id="A0A5C1QLH1"/>
<evidence type="ECO:0000313" key="6">
    <source>
        <dbReference type="EMBL" id="QEN07464.1"/>
    </source>
</evidence>
<evidence type="ECO:0000256" key="4">
    <source>
        <dbReference type="SAM" id="SignalP"/>
    </source>
</evidence>
<dbReference type="SUPFAM" id="SSF48452">
    <property type="entry name" value="TPR-like"/>
    <property type="match status" value="6"/>
</dbReference>
<keyword evidence="1 4" id="KW-0732">Signal</keyword>
<dbReference type="SMART" id="SM00028">
    <property type="entry name" value="TPR"/>
    <property type="match status" value="13"/>
</dbReference>
<dbReference type="Pfam" id="PF13432">
    <property type="entry name" value="TPR_16"/>
    <property type="match status" value="1"/>
</dbReference>
<keyword evidence="7" id="KW-1185">Reference proteome</keyword>
<sequence>MKKRILILLISCILTINVSAQSGTQLFQEGRDAFSDKLFSRSIESFRDFINQYPSDPRVDQADYMIGVSLFYLRKFDQVINHFDRYEMNYPSSAYLRRIHYWKGLSYYGQENFRSAIIELNQQSLFKEELYFRQKSLQLLGYSYEKTEQYELAGDSYKALFESDPGKELSALSLERQGYIQLKLKQYDKALDFFEKVTVEYSEIPQVMKEIPFYQAECYYQLKDYDNSLKKYESFLALYSKSENREKAVFRLGTLYALMNQQDDAKEYMNLLTTEYPDSSYIMDAHIILAESYMEDGDMLAARTSLTKLLEEEKDPVEIQKLQFNMGKTWDETPDEALSWYLKSSKGLDPDIAGESLYRSGVIYENKGEVERTVLLFEKLFNQYRNNDHREEVGKWMVNYYETSGQELALKNHLDRMLGEYPETLNRSLYLYKRGNLAYKEGKNNEALRYYQNILNVESEDTQIINETRYRIGYIYTLRKEFYRASDYFNDVLVSDKKDELYFRSLLSLGICYLNVKDIDEAEIRFKELTSVKPSTPWTADANFYLGQIQMDKGLYDEAALYFASAASSSENKERNIQSLYQLGWSYMRTASFLKASEAFDELWDLDSEHLLSGDSLYRSGTALSYLELWDESLIRYLKALDIVEFFSLREELLYQTAWSYFMLKDFDSAMTYLQQLEQEFPGSPLPADGLFRAAEALNENGNKTAAVTAYLILYHDFEENPLSETALYRALSLTENKTEKLGLIEEFLRRYSGNDRSLQAAIQLEEMLKTDSDGELELKEIEKILSLSLSDSERALIELGRVYPHLEDEKSLQILNDLSELPEIRSNEYEKIKLYRAIWHYHAGNTEQAEILFSEVLSGDSSEYSAEAQSYISRILQDKGEWKNAADAYLIIPYRYSDQTDWVLKALYEASLSYQKSGDIESYRRTAKMLLEAGGEDLSELFPDTDGSTPEAEDSDSKTDLESLSPSSDVLPLIDD</sequence>
<dbReference type="InterPro" id="IPR039565">
    <property type="entry name" value="BamD-like"/>
</dbReference>
<dbReference type="Pfam" id="PF13174">
    <property type="entry name" value="TPR_6"/>
    <property type="match status" value="5"/>
</dbReference>
<dbReference type="PANTHER" id="PTHR12558:SF13">
    <property type="entry name" value="CELL DIVISION CYCLE PROTEIN 27 HOMOLOG"/>
    <property type="match status" value="1"/>
</dbReference>
<organism evidence="6 7">
    <name type="scientific">Oceanispirochaeta crateris</name>
    <dbReference type="NCBI Taxonomy" id="2518645"/>
    <lineage>
        <taxon>Bacteria</taxon>
        <taxon>Pseudomonadati</taxon>
        <taxon>Spirochaetota</taxon>
        <taxon>Spirochaetia</taxon>
        <taxon>Spirochaetales</taxon>
        <taxon>Spirochaetaceae</taxon>
        <taxon>Oceanispirochaeta</taxon>
    </lineage>
</organism>
<feature type="domain" description="Outer membrane lipoprotein BamD-like" evidence="5">
    <location>
        <begin position="21"/>
        <end position="111"/>
    </location>
</feature>
<feature type="signal peptide" evidence="4">
    <location>
        <begin position="1"/>
        <end position="20"/>
    </location>
</feature>
<evidence type="ECO:0000256" key="2">
    <source>
        <dbReference type="PROSITE-ProRule" id="PRU00339"/>
    </source>
</evidence>
<protein>
    <submittedName>
        <fullName evidence="6">Tetratricopeptide repeat protein</fullName>
    </submittedName>
</protein>
<dbReference type="InterPro" id="IPR019734">
    <property type="entry name" value="TPR_rpt"/>
</dbReference>
<dbReference type="InterPro" id="IPR011990">
    <property type="entry name" value="TPR-like_helical_dom_sf"/>
</dbReference>
<feature type="chain" id="PRO_5023148356" evidence="4">
    <location>
        <begin position="21"/>
        <end position="977"/>
    </location>
</feature>
<dbReference type="PROSITE" id="PS50005">
    <property type="entry name" value="TPR"/>
    <property type="match status" value="2"/>
</dbReference>
<evidence type="ECO:0000259" key="5">
    <source>
        <dbReference type="Pfam" id="PF13525"/>
    </source>
</evidence>
<dbReference type="RefSeq" id="WP_149485544.1">
    <property type="nucleotide sequence ID" value="NZ_CP036150.1"/>
</dbReference>
<dbReference type="PANTHER" id="PTHR12558">
    <property type="entry name" value="CELL DIVISION CYCLE 16,23,27"/>
    <property type="match status" value="1"/>
</dbReference>
<proteinExistence type="predicted"/>
<reference evidence="6 7" key="1">
    <citation type="submission" date="2019-02" db="EMBL/GenBank/DDBJ databases">
        <title>Complete Genome Sequence and Methylome Analysis of free living Spirochaetas.</title>
        <authorList>
            <person name="Fomenkov A."/>
            <person name="Dubinina G."/>
            <person name="Leshcheva N."/>
            <person name="Mikheeva N."/>
            <person name="Grabovich M."/>
            <person name="Vincze T."/>
            <person name="Roberts R.J."/>
        </authorList>
    </citation>
    <scope>NUCLEOTIDE SEQUENCE [LARGE SCALE GENOMIC DNA]</scope>
    <source>
        <strain evidence="6 7">K2</strain>
    </source>
</reference>
<dbReference type="OrthoDB" id="366149at2"/>
<dbReference type="Proteomes" id="UP000324209">
    <property type="component" value="Chromosome"/>
</dbReference>
<feature type="region of interest" description="Disordered" evidence="3">
    <location>
        <begin position="937"/>
        <end position="977"/>
    </location>
</feature>
<feature type="repeat" description="TPR" evidence="2">
    <location>
        <begin position="503"/>
        <end position="536"/>
    </location>
</feature>
<accession>A0A5C1QLH1</accession>
<gene>
    <name evidence="6" type="ORF">EXM22_05460</name>
</gene>
<dbReference type="EMBL" id="CP036150">
    <property type="protein sequence ID" value="QEN07464.1"/>
    <property type="molecule type" value="Genomic_DNA"/>
</dbReference>
<dbReference type="KEGG" id="ock:EXM22_05460"/>
<dbReference type="Pfam" id="PF13525">
    <property type="entry name" value="YfiO"/>
    <property type="match status" value="1"/>
</dbReference>
<dbReference type="Gene3D" id="1.25.40.10">
    <property type="entry name" value="Tetratricopeptide repeat domain"/>
    <property type="match status" value="6"/>
</dbReference>
<dbReference type="Pfam" id="PF13181">
    <property type="entry name" value="TPR_8"/>
    <property type="match status" value="1"/>
</dbReference>
<evidence type="ECO:0000256" key="3">
    <source>
        <dbReference type="SAM" id="MobiDB-lite"/>
    </source>
</evidence>
<name>A0A5C1QLH1_9SPIO</name>
<evidence type="ECO:0000256" key="1">
    <source>
        <dbReference type="ARBA" id="ARBA00022729"/>
    </source>
</evidence>
<feature type="repeat" description="TPR" evidence="2">
    <location>
        <begin position="428"/>
        <end position="461"/>
    </location>
</feature>
<evidence type="ECO:0000313" key="7">
    <source>
        <dbReference type="Proteomes" id="UP000324209"/>
    </source>
</evidence>
<keyword evidence="2" id="KW-0802">TPR repeat</keyword>